<dbReference type="OrthoDB" id="7185741at2"/>
<evidence type="ECO:0000259" key="1">
    <source>
        <dbReference type="Pfam" id="PF12697"/>
    </source>
</evidence>
<gene>
    <name evidence="2" type="ORF">ACRB68_22980</name>
</gene>
<dbReference type="SUPFAM" id="SSF53474">
    <property type="entry name" value="alpha/beta-Hydrolases"/>
    <property type="match status" value="1"/>
</dbReference>
<dbReference type="Proteomes" id="UP000487268">
    <property type="component" value="Unassembled WGS sequence"/>
</dbReference>
<feature type="domain" description="AB hydrolase-1" evidence="1">
    <location>
        <begin position="26"/>
        <end position="278"/>
    </location>
</feature>
<dbReference type="AlphaFoldDB" id="A0A7K0BSW8"/>
<accession>A0A7K0BSW8</accession>
<dbReference type="Gene3D" id="3.40.50.1820">
    <property type="entry name" value="alpha/beta hydrolase"/>
    <property type="match status" value="1"/>
</dbReference>
<dbReference type="InterPro" id="IPR050266">
    <property type="entry name" value="AB_hydrolase_sf"/>
</dbReference>
<protein>
    <recommendedName>
        <fullName evidence="1">AB hydrolase-1 domain-containing protein</fullName>
    </recommendedName>
</protein>
<organism evidence="2 3">
    <name type="scientific">Actinomadura macrotermitis</name>
    <dbReference type="NCBI Taxonomy" id="2585200"/>
    <lineage>
        <taxon>Bacteria</taxon>
        <taxon>Bacillati</taxon>
        <taxon>Actinomycetota</taxon>
        <taxon>Actinomycetes</taxon>
        <taxon>Streptosporangiales</taxon>
        <taxon>Thermomonosporaceae</taxon>
        <taxon>Actinomadura</taxon>
    </lineage>
</organism>
<evidence type="ECO:0000313" key="3">
    <source>
        <dbReference type="Proteomes" id="UP000487268"/>
    </source>
</evidence>
<dbReference type="InterPro" id="IPR000073">
    <property type="entry name" value="AB_hydrolase_1"/>
</dbReference>
<reference evidence="2 3" key="1">
    <citation type="submission" date="2019-10" db="EMBL/GenBank/DDBJ databases">
        <title>Actinomadura rubteroloni sp. nov. and Actinomadura macrotermitis sp. nov., isolated from the gut of fungus growing-termite Macrotermes natalensis.</title>
        <authorList>
            <person name="Benndorf R."/>
            <person name="Martin K."/>
            <person name="Kuefner M."/>
            <person name="De Beer W."/>
            <person name="Kaster A.-K."/>
            <person name="Vollmers J."/>
            <person name="Poulsen M."/>
            <person name="Beemelmanns C."/>
        </authorList>
    </citation>
    <scope>NUCLEOTIDE SEQUENCE [LARGE SCALE GENOMIC DNA]</scope>
    <source>
        <strain evidence="2 3">RB68</strain>
    </source>
</reference>
<dbReference type="EMBL" id="WEGH01000001">
    <property type="protein sequence ID" value="MQY04247.1"/>
    <property type="molecule type" value="Genomic_DNA"/>
</dbReference>
<dbReference type="PANTHER" id="PTHR43798">
    <property type="entry name" value="MONOACYLGLYCEROL LIPASE"/>
    <property type="match status" value="1"/>
</dbReference>
<comment type="caution">
    <text evidence="2">The sequence shown here is derived from an EMBL/GenBank/DDBJ whole genome shotgun (WGS) entry which is preliminary data.</text>
</comment>
<evidence type="ECO:0000313" key="2">
    <source>
        <dbReference type="EMBL" id="MQY04247.1"/>
    </source>
</evidence>
<proteinExistence type="predicted"/>
<dbReference type="RefSeq" id="WP_153532035.1">
    <property type="nucleotide sequence ID" value="NZ_WEGH01000001.1"/>
</dbReference>
<keyword evidence="3" id="KW-1185">Reference proteome</keyword>
<name>A0A7K0BSW8_9ACTN</name>
<dbReference type="GO" id="GO:0003824">
    <property type="term" value="F:catalytic activity"/>
    <property type="evidence" value="ECO:0007669"/>
    <property type="project" value="UniProtKB-ARBA"/>
</dbReference>
<sequence>MTGEIVEAGGERVNVMEAGRPDGPPVLISHGLGGAWFDWRHTLDLLGDRYRLIMFDRPGLGLSPAGRTPPSLRREVAILTGLVARIGAPVTVVAHSIAGFHAEAFARQHPVLVHGLVLADPSYESDLCLPNLRFAAAAAPVAQAAGAVIGATGVPRLLGPAGRRLAMRFTSRQGDDTSDDDVRAVYGRGTVIGAMIAEDVAYREMAADLAGLRERLPFPPVPLVVLTALGDVRGEDRRRAWAEGHAHLASMSPAGRQVVLEDSLHMVQMDRPDAVADAVASVVGSAG</sequence>
<dbReference type="Pfam" id="PF12697">
    <property type="entry name" value="Abhydrolase_6"/>
    <property type="match status" value="1"/>
</dbReference>
<dbReference type="InterPro" id="IPR029058">
    <property type="entry name" value="AB_hydrolase_fold"/>
</dbReference>